<dbReference type="AlphaFoldDB" id="A0A8R7QEZ3"/>
<reference evidence="3" key="1">
    <citation type="journal article" date="2013" name="Nature">
        <title>Draft genome of the wheat A-genome progenitor Triticum urartu.</title>
        <authorList>
            <person name="Ling H.Q."/>
            <person name="Zhao S."/>
            <person name="Liu D."/>
            <person name="Wang J."/>
            <person name="Sun H."/>
            <person name="Zhang C."/>
            <person name="Fan H."/>
            <person name="Li D."/>
            <person name="Dong L."/>
            <person name="Tao Y."/>
            <person name="Gao C."/>
            <person name="Wu H."/>
            <person name="Li Y."/>
            <person name="Cui Y."/>
            <person name="Guo X."/>
            <person name="Zheng S."/>
            <person name="Wang B."/>
            <person name="Yu K."/>
            <person name="Liang Q."/>
            <person name="Yang W."/>
            <person name="Lou X."/>
            <person name="Chen J."/>
            <person name="Feng M."/>
            <person name="Jian J."/>
            <person name="Zhang X."/>
            <person name="Luo G."/>
            <person name="Jiang Y."/>
            <person name="Liu J."/>
            <person name="Wang Z."/>
            <person name="Sha Y."/>
            <person name="Zhang B."/>
            <person name="Wu H."/>
            <person name="Tang D."/>
            <person name="Shen Q."/>
            <person name="Xue P."/>
            <person name="Zou S."/>
            <person name="Wang X."/>
            <person name="Liu X."/>
            <person name="Wang F."/>
            <person name="Yang Y."/>
            <person name="An X."/>
            <person name="Dong Z."/>
            <person name="Zhang K."/>
            <person name="Zhang X."/>
            <person name="Luo M.C."/>
            <person name="Dvorak J."/>
            <person name="Tong Y."/>
            <person name="Wang J."/>
            <person name="Yang H."/>
            <person name="Li Z."/>
            <person name="Wang D."/>
            <person name="Zhang A."/>
            <person name="Wang J."/>
        </authorList>
    </citation>
    <scope>NUCLEOTIDE SEQUENCE</scope>
    <source>
        <strain evidence="3">cv. G1812</strain>
    </source>
</reference>
<sequence length="83" mass="8480">GEAPNPVVAVAASIPRPPTASHLTGVSRSSVAPRSSSSTTPFAPGGPKKMPRSTSSPSQPPHLAVDPLVRAIPNPSRVRLRPS</sequence>
<dbReference type="Gramene" id="TuG1812G0500001242.01.T01">
    <property type="protein sequence ID" value="TuG1812G0500001242.01.T01.cds340440"/>
    <property type="gene ID" value="TuG1812G0500001242.01"/>
</dbReference>
<accession>A0A8R7QEZ3</accession>
<dbReference type="Proteomes" id="UP000015106">
    <property type="component" value="Chromosome 5"/>
</dbReference>
<evidence type="ECO:0000313" key="3">
    <source>
        <dbReference type="Proteomes" id="UP000015106"/>
    </source>
</evidence>
<evidence type="ECO:0000256" key="1">
    <source>
        <dbReference type="SAM" id="MobiDB-lite"/>
    </source>
</evidence>
<protein>
    <submittedName>
        <fullName evidence="2">Uncharacterized protein</fullName>
    </submittedName>
</protein>
<keyword evidence="3" id="KW-1185">Reference proteome</keyword>
<organism evidence="2 3">
    <name type="scientific">Triticum urartu</name>
    <name type="common">Red wild einkorn</name>
    <name type="synonym">Crithodium urartu</name>
    <dbReference type="NCBI Taxonomy" id="4572"/>
    <lineage>
        <taxon>Eukaryota</taxon>
        <taxon>Viridiplantae</taxon>
        <taxon>Streptophyta</taxon>
        <taxon>Embryophyta</taxon>
        <taxon>Tracheophyta</taxon>
        <taxon>Spermatophyta</taxon>
        <taxon>Magnoliopsida</taxon>
        <taxon>Liliopsida</taxon>
        <taxon>Poales</taxon>
        <taxon>Poaceae</taxon>
        <taxon>BOP clade</taxon>
        <taxon>Pooideae</taxon>
        <taxon>Triticodae</taxon>
        <taxon>Triticeae</taxon>
        <taxon>Triticinae</taxon>
        <taxon>Triticum</taxon>
    </lineage>
</organism>
<feature type="region of interest" description="Disordered" evidence="1">
    <location>
        <begin position="1"/>
        <end position="83"/>
    </location>
</feature>
<dbReference type="EnsemblPlants" id="TuG1812G0500001242.01.T01">
    <property type="protein sequence ID" value="TuG1812G0500001242.01.T01.cds340440"/>
    <property type="gene ID" value="TuG1812G0500001242.01"/>
</dbReference>
<feature type="compositionally biased region" description="Low complexity" evidence="1">
    <location>
        <begin position="26"/>
        <end position="41"/>
    </location>
</feature>
<evidence type="ECO:0000313" key="2">
    <source>
        <dbReference type="EnsemblPlants" id="TuG1812G0500001242.01.T01.cds340440"/>
    </source>
</evidence>
<name>A0A8R7QEZ3_TRIUA</name>
<reference evidence="2" key="2">
    <citation type="submission" date="2018-03" db="EMBL/GenBank/DDBJ databases">
        <title>The Triticum urartu genome reveals the dynamic nature of wheat genome evolution.</title>
        <authorList>
            <person name="Ling H."/>
            <person name="Ma B."/>
            <person name="Shi X."/>
            <person name="Liu H."/>
            <person name="Dong L."/>
            <person name="Sun H."/>
            <person name="Cao Y."/>
            <person name="Gao Q."/>
            <person name="Zheng S."/>
            <person name="Li Y."/>
            <person name="Yu Y."/>
            <person name="Du H."/>
            <person name="Qi M."/>
            <person name="Li Y."/>
            <person name="Yu H."/>
            <person name="Cui Y."/>
            <person name="Wang N."/>
            <person name="Chen C."/>
            <person name="Wu H."/>
            <person name="Zhao Y."/>
            <person name="Zhang J."/>
            <person name="Li Y."/>
            <person name="Zhou W."/>
            <person name="Zhang B."/>
            <person name="Hu W."/>
            <person name="Eijk M."/>
            <person name="Tang J."/>
            <person name="Witsenboer H."/>
            <person name="Zhao S."/>
            <person name="Li Z."/>
            <person name="Zhang A."/>
            <person name="Wang D."/>
            <person name="Liang C."/>
        </authorList>
    </citation>
    <scope>NUCLEOTIDE SEQUENCE [LARGE SCALE GENOMIC DNA]</scope>
    <source>
        <strain evidence="2">cv. G1812</strain>
    </source>
</reference>
<proteinExistence type="predicted"/>
<reference evidence="2" key="3">
    <citation type="submission" date="2022-06" db="UniProtKB">
        <authorList>
            <consortium name="EnsemblPlants"/>
        </authorList>
    </citation>
    <scope>IDENTIFICATION</scope>
</reference>